<feature type="binding site" evidence="14">
    <location>
        <begin position="34"/>
        <end position="38"/>
    </location>
    <ligand>
        <name>NAD(+)</name>
        <dbReference type="ChEBI" id="CHEBI:57540"/>
    </ligand>
</feature>
<dbReference type="FunFam" id="3.30.470.30:FF:000001">
    <property type="entry name" value="DNA ligase"/>
    <property type="match status" value="1"/>
</dbReference>
<reference evidence="16 17" key="1">
    <citation type="submission" date="2019-08" db="EMBL/GenBank/DDBJ databases">
        <title>Genome of Vicingus serpentipes NCIMB 15042.</title>
        <authorList>
            <person name="Bowman J.P."/>
        </authorList>
    </citation>
    <scope>NUCLEOTIDE SEQUENCE [LARGE SCALE GENOMIC DNA]</scope>
    <source>
        <strain evidence="16 17">NCIMB 15042</strain>
    </source>
</reference>
<evidence type="ECO:0000256" key="14">
    <source>
        <dbReference type="HAMAP-Rule" id="MF_01588"/>
    </source>
</evidence>
<keyword evidence="11 14" id="KW-0234">DNA repair</keyword>
<dbReference type="Gene3D" id="1.10.150.20">
    <property type="entry name" value="5' to 3' exonuclease, C-terminal subdomain"/>
    <property type="match status" value="2"/>
</dbReference>
<evidence type="ECO:0000259" key="15">
    <source>
        <dbReference type="PROSITE" id="PS50172"/>
    </source>
</evidence>
<evidence type="ECO:0000256" key="13">
    <source>
        <dbReference type="ARBA" id="ARBA00060881"/>
    </source>
</evidence>
<feature type="binding site" evidence="14">
    <location>
        <position position="413"/>
    </location>
    <ligand>
        <name>Zn(2+)</name>
        <dbReference type="ChEBI" id="CHEBI:29105"/>
    </ligand>
</feature>
<dbReference type="SMART" id="SM00292">
    <property type="entry name" value="BRCT"/>
    <property type="match status" value="1"/>
</dbReference>
<dbReference type="InterPro" id="IPR013840">
    <property type="entry name" value="DNAligase_N"/>
</dbReference>
<dbReference type="FunFam" id="1.10.150.20:FF:000006">
    <property type="entry name" value="DNA ligase"/>
    <property type="match status" value="1"/>
</dbReference>
<dbReference type="InterPro" id="IPR010994">
    <property type="entry name" value="RuvA_2-like"/>
</dbReference>
<dbReference type="FunFam" id="1.10.287.610:FF:000002">
    <property type="entry name" value="DNA ligase"/>
    <property type="match status" value="1"/>
</dbReference>
<keyword evidence="4 14" id="KW-0436">Ligase</keyword>
<feature type="domain" description="BRCT" evidence="15">
    <location>
        <begin position="594"/>
        <end position="672"/>
    </location>
</feature>
<comment type="similarity">
    <text evidence="13 14">Belongs to the NAD-dependent DNA ligase family. LigA subfamily.</text>
</comment>
<dbReference type="SUPFAM" id="SSF52113">
    <property type="entry name" value="BRCT domain"/>
    <property type="match status" value="1"/>
</dbReference>
<keyword evidence="14" id="KW-0464">Manganese</keyword>
<dbReference type="PIRSF" id="PIRSF001604">
    <property type="entry name" value="LigA"/>
    <property type="match status" value="1"/>
</dbReference>
<keyword evidence="10 14" id="KW-0520">NAD</keyword>
<feature type="binding site" evidence="14">
    <location>
        <position position="292"/>
    </location>
    <ligand>
        <name>NAD(+)</name>
        <dbReference type="ChEBI" id="CHEBI:57540"/>
    </ligand>
</feature>
<feature type="binding site" evidence="14">
    <location>
        <position position="428"/>
    </location>
    <ligand>
        <name>Zn(2+)</name>
        <dbReference type="ChEBI" id="CHEBI:29105"/>
    </ligand>
</feature>
<dbReference type="PANTHER" id="PTHR23389">
    <property type="entry name" value="CHROMOSOME TRANSMISSION FIDELITY FACTOR 18"/>
    <property type="match status" value="1"/>
</dbReference>
<dbReference type="AlphaFoldDB" id="A0A5C6RYP0"/>
<dbReference type="EC" id="6.5.1.2" evidence="2 14"/>
<keyword evidence="6 14" id="KW-0479">Metal-binding</keyword>
<sequence>MTPAEAQKKIAQLSTEINQHNYNYYMADKPTISDYDFDMILEELQKLEEQFPEFAKENSPTKRVGGTITKNFETVKHNYPMLSLGNSYSREEIADFETRIKKLVEGEIEYVCELKYDGVAIGITYKNGKLFQALTRGDGVQGDDVTENVKTIRSIPLELIGDDYPEEFEIRGEIFFPKTVFEELNNDREEIGEQLYANARNTASGTLKMQDSAIVAQRKLSSYLYFVLGENLPFKTHFESIETAGKWGFNVPKSTKKYIKKCSNIDEIFEFINYWDKERNNLNFDIDGIVIKVNSYQKQEELGFTAKSPKWAIAYKFKAERVSTKLLEITYQVGRTGAITPVANLQPVQLAGTTVKRASLHNADQIEKLDIRVNDTVFVEKGGEIIPKIVGVEATQRDIFSEPTVYITHCPECNTELIRTEGDAKHFCPNEWGCPPQIKGKMQHFISRKAMNIDGLGEETIDLLYEQGLAKNISDLYELTYEHLIALDTFQEKKSKNIIDGLIASKQIPFERVLYAIGIRYVGETVAKKLAKHFKSIDAIKNAVLEELIAADEIGDKIAESIMLYFSVEQNQQLIEKLKTVGLKFELSEEQLANTTDKLAGLTFVVSGVFSLFSRDELKHLIEQNGGKVSGSISKKTSYIVAGENMGPSKLQKATDLGVEIIDEVKFKEMIG</sequence>
<protein>
    <recommendedName>
        <fullName evidence="3 14">DNA ligase</fullName>
        <ecNumber evidence="2 14">6.5.1.2</ecNumber>
    </recommendedName>
    <alternativeName>
        <fullName evidence="14">Polydeoxyribonucleotide synthase [NAD(+)]</fullName>
    </alternativeName>
</protein>
<feature type="active site" description="N6-AMP-lysine intermediate" evidence="14">
    <location>
        <position position="115"/>
    </location>
</feature>
<evidence type="ECO:0000256" key="1">
    <source>
        <dbReference type="ARBA" id="ARBA00004067"/>
    </source>
</evidence>
<evidence type="ECO:0000256" key="5">
    <source>
        <dbReference type="ARBA" id="ARBA00022705"/>
    </source>
</evidence>
<evidence type="ECO:0000256" key="9">
    <source>
        <dbReference type="ARBA" id="ARBA00022842"/>
    </source>
</evidence>
<dbReference type="InterPro" id="IPR041663">
    <property type="entry name" value="DisA/LigA_HHH"/>
</dbReference>
<evidence type="ECO:0000256" key="2">
    <source>
        <dbReference type="ARBA" id="ARBA00012722"/>
    </source>
</evidence>
<dbReference type="SUPFAM" id="SSF56091">
    <property type="entry name" value="DNA ligase/mRNA capping enzyme, catalytic domain"/>
    <property type="match status" value="1"/>
</dbReference>
<evidence type="ECO:0000256" key="4">
    <source>
        <dbReference type="ARBA" id="ARBA00022598"/>
    </source>
</evidence>
<dbReference type="Pfam" id="PF12826">
    <property type="entry name" value="HHH_2"/>
    <property type="match status" value="1"/>
</dbReference>
<organism evidence="16 17">
    <name type="scientific">Vicingus serpentipes</name>
    <dbReference type="NCBI Taxonomy" id="1926625"/>
    <lineage>
        <taxon>Bacteria</taxon>
        <taxon>Pseudomonadati</taxon>
        <taxon>Bacteroidota</taxon>
        <taxon>Flavobacteriia</taxon>
        <taxon>Flavobacteriales</taxon>
        <taxon>Vicingaceae</taxon>
        <taxon>Vicingus</taxon>
    </lineage>
</organism>
<dbReference type="Proteomes" id="UP000321721">
    <property type="component" value="Unassembled WGS sequence"/>
</dbReference>
<dbReference type="Pfam" id="PF01653">
    <property type="entry name" value="DNA_ligase_aden"/>
    <property type="match status" value="1"/>
</dbReference>
<dbReference type="GO" id="GO:0003911">
    <property type="term" value="F:DNA ligase (NAD+) activity"/>
    <property type="evidence" value="ECO:0007669"/>
    <property type="project" value="UniProtKB-UniRule"/>
</dbReference>
<gene>
    <name evidence="14 16" type="primary">ligA</name>
    <name evidence="16" type="ORF">FRY74_02560</name>
</gene>
<keyword evidence="9 14" id="KW-0460">Magnesium</keyword>
<comment type="catalytic activity">
    <reaction evidence="12 14">
        <text>NAD(+) + (deoxyribonucleotide)n-3'-hydroxyl + 5'-phospho-(deoxyribonucleotide)m = (deoxyribonucleotide)n+m + AMP + beta-nicotinamide D-nucleotide.</text>
        <dbReference type="EC" id="6.5.1.2"/>
    </reaction>
</comment>
<dbReference type="HAMAP" id="MF_01588">
    <property type="entry name" value="DNA_ligase_A"/>
    <property type="match status" value="1"/>
</dbReference>
<dbReference type="InterPro" id="IPR036420">
    <property type="entry name" value="BRCT_dom_sf"/>
</dbReference>
<comment type="cofactor">
    <cofactor evidence="14">
        <name>Mg(2+)</name>
        <dbReference type="ChEBI" id="CHEBI:18420"/>
    </cofactor>
    <cofactor evidence="14">
        <name>Mn(2+)</name>
        <dbReference type="ChEBI" id="CHEBI:29035"/>
    </cofactor>
</comment>
<dbReference type="PANTHER" id="PTHR23389:SF9">
    <property type="entry name" value="DNA LIGASE"/>
    <property type="match status" value="1"/>
</dbReference>
<feature type="binding site" evidence="14">
    <location>
        <position position="113"/>
    </location>
    <ligand>
        <name>NAD(+)</name>
        <dbReference type="ChEBI" id="CHEBI:57540"/>
    </ligand>
</feature>
<dbReference type="Gene3D" id="3.30.470.30">
    <property type="entry name" value="DNA ligase/mRNA capping enzyme"/>
    <property type="match status" value="1"/>
</dbReference>
<dbReference type="InterPro" id="IPR001357">
    <property type="entry name" value="BRCT_dom"/>
</dbReference>
<dbReference type="Pfam" id="PF00533">
    <property type="entry name" value="BRCT"/>
    <property type="match status" value="1"/>
</dbReference>
<dbReference type="InterPro" id="IPR012340">
    <property type="entry name" value="NA-bd_OB-fold"/>
</dbReference>
<dbReference type="NCBIfam" id="NF005932">
    <property type="entry name" value="PRK07956.1"/>
    <property type="match status" value="1"/>
</dbReference>
<dbReference type="GO" id="GO:0006260">
    <property type="term" value="P:DNA replication"/>
    <property type="evidence" value="ECO:0007669"/>
    <property type="project" value="UniProtKB-KW"/>
</dbReference>
<dbReference type="InterPro" id="IPR004150">
    <property type="entry name" value="NAD_DNA_ligase_OB"/>
</dbReference>
<comment type="caution">
    <text evidence="16">The sequence shown here is derived from an EMBL/GenBank/DDBJ whole genome shotgun (WGS) entry which is preliminary data.</text>
</comment>
<dbReference type="SUPFAM" id="SSF47781">
    <property type="entry name" value="RuvA domain 2-like"/>
    <property type="match status" value="1"/>
</dbReference>
<comment type="function">
    <text evidence="1 14">DNA ligase that catalyzes the formation of phosphodiester linkages between 5'-phosphoryl and 3'-hydroxyl groups in double-stranded DNA using NAD as a coenzyme and as the energy source for the reaction. It is essential for DNA replication and repair of damaged DNA.</text>
</comment>
<evidence type="ECO:0000256" key="6">
    <source>
        <dbReference type="ARBA" id="ARBA00022723"/>
    </source>
</evidence>
<dbReference type="InterPro" id="IPR004149">
    <property type="entry name" value="Znf_DNAligase_C4"/>
</dbReference>
<keyword evidence="7 14" id="KW-0227">DNA damage</keyword>
<keyword evidence="8 14" id="KW-0862">Zinc</keyword>
<dbReference type="SUPFAM" id="SSF50249">
    <property type="entry name" value="Nucleic acid-binding proteins"/>
    <property type="match status" value="1"/>
</dbReference>
<dbReference type="InterPro" id="IPR033136">
    <property type="entry name" value="DNA_ligase_CS"/>
</dbReference>
<dbReference type="Gene3D" id="3.40.50.10190">
    <property type="entry name" value="BRCT domain"/>
    <property type="match status" value="1"/>
</dbReference>
<dbReference type="NCBIfam" id="TIGR00575">
    <property type="entry name" value="dnlj"/>
    <property type="match status" value="1"/>
</dbReference>
<dbReference type="InterPro" id="IPR013839">
    <property type="entry name" value="DNAligase_adenylation"/>
</dbReference>
<feature type="binding site" evidence="14">
    <location>
        <position position="173"/>
    </location>
    <ligand>
        <name>NAD(+)</name>
        <dbReference type="ChEBI" id="CHEBI:57540"/>
    </ligand>
</feature>
<evidence type="ECO:0000256" key="8">
    <source>
        <dbReference type="ARBA" id="ARBA00022833"/>
    </source>
</evidence>
<dbReference type="OrthoDB" id="9759736at2"/>
<dbReference type="RefSeq" id="WP_147098306.1">
    <property type="nucleotide sequence ID" value="NZ_VOOS01000001.1"/>
</dbReference>
<dbReference type="FunFam" id="1.10.150.20:FF:000007">
    <property type="entry name" value="DNA ligase"/>
    <property type="match status" value="1"/>
</dbReference>
<name>A0A5C6RYP0_9FLAO</name>
<dbReference type="Gene3D" id="6.20.10.30">
    <property type="match status" value="1"/>
</dbReference>
<evidence type="ECO:0000256" key="10">
    <source>
        <dbReference type="ARBA" id="ARBA00023027"/>
    </source>
</evidence>
<feature type="binding site" evidence="14">
    <location>
        <position position="136"/>
    </location>
    <ligand>
        <name>NAD(+)</name>
        <dbReference type="ChEBI" id="CHEBI:57540"/>
    </ligand>
</feature>
<dbReference type="GO" id="GO:0046872">
    <property type="term" value="F:metal ion binding"/>
    <property type="evidence" value="ECO:0007669"/>
    <property type="project" value="UniProtKB-KW"/>
</dbReference>
<feature type="binding site" evidence="14">
    <location>
        <position position="410"/>
    </location>
    <ligand>
        <name>Zn(2+)</name>
        <dbReference type="ChEBI" id="CHEBI:29105"/>
    </ligand>
</feature>
<dbReference type="GO" id="GO:0005829">
    <property type="term" value="C:cytosol"/>
    <property type="evidence" value="ECO:0007669"/>
    <property type="project" value="TreeGrafter"/>
</dbReference>
<evidence type="ECO:0000256" key="7">
    <source>
        <dbReference type="ARBA" id="ARBA00022763"/>
    </source>
</evidence>
<dbReference type="FunFam" id="2.40.50.140:FF:000012">
    <property type="entry name" value="DNA ligase"/>
    <property type="match status" value="1"/>
</dbReference>
<dbReference type="Pfam" id="PF03119">
    <property type="entry name" value="DNA_ligase_ZBD"/>
    <property type="match status" value="1"/>
</dbReference>
<dbReference type="CDD" id="cd00114">
    <property type="entry name" value="LIGANc"/>
    <property type="match status" value="1"/>
</dbReference>
<evidence type="ECO:0000256" key="12">
    <source>
        <dbReference type="ARBA" id="ARBA00034005"/>
    </source>
</evidence>
<evidence type="ECO:0000256" key="3">
    <source>
        <dbReference type="ARBA" id="ARBA00013308"/>
    </source>
</evidence>
<dbReference type="EMBL" id="VOOS01000001">
    <property type="protein sequence ID" value="TXB67085.1"/>
    <property type="molecule type" value="Genomic_DNA"/>
</dbReference>
<feature type="binding site" evidence="14">
    <location>
        <position position="434"/>
    </location>
    <ligand>
        <name>Zn(2+)</name>
        <dbReference type="ChEBI" id="CHEBI:29105"/>
    </ligand>
</feature>
<dbReference type="SMART" id="SM00532">
    <property type="entry name" value="LIGANc"/>
    <property type="match status" value="1"/>
</dbReference>
<dbReference type="PROSITE" id="PS01056">
    <property type="entry name" value="DNA_LIGASE_N2"/>
    <property type="match status" value="1"/>
</dbReference>
<keyword evidence="17" id="KW-1185">Reference proteome</keyword>
<dbReference type="InterPro" id="IPR001679">
    <property type="entry name" value="DNA_ligase"/>
</dbReference>
<proteinExistence type="inferred from homology"/>
<dbReference type="Pfam" id="PF03120">
    <property type="entry name" value="OB_DNA_ligase"/>
    <property type="match status" value="1"/>
</dbReference>
<evidence type="ECO:0000256" key="11">
    <source>
        <dbReference type="ARBA" id="ARBA00023204"/>
    </source>
</evidence>
<keyword evidence="5 14" id="KW-0235">DNA replication</keyword>
<feature type="binding site" evidence="14">
    <location>
        <begin position="83"/>
        <end position="84"/>
    </location>
    <ligand>
        <name>NAD(+)</name>
        <dbReference type="ChEBI" id="CHEBI:57540"/>
    </ligand>
</feature>
<evidence type="ECO:0000313" key="16">
    <source>
        <dbReference type="EMBL" id="TXB67085.1"/>
    </source>
</evidence>
<dbReference type="PROSITE" id="PS50172">
    <property type="entry name" value="BRCT"/>
    <property type="match status" value="1"/>
</dbReference>
<dbReference type="GO" id="GO:0006281">
    <property type="term" value="P:DNA repair"/>
    <property type="evidence" value="ECO:0007669"/>
    <property type="project" value="UniProtKB-KW"/>
</dbReference>
<dbReference type="Gene3D" id="1.10.287.610">
    <property type="entry name" value="Helix hairpin bin"/>
    <property type="match status" value="1"/>
</dbReference>
<feature type="binding site" evidence="14">
    <location>
        <position position="316"/>
    </location>
    <ligand>
        <name>NAD(+)</name>
        <dbReference type="ChEBI" id="CHEBI:57540"/>
    </ligand>
</feature>
<evidence type="ECO:0000313" key="17">
    <source>
        <dbReference type="Proteomes" id="UP000321721"/>
    </source>
</evidence>
<dbReference type="Gene3D" id="2.40.50.140">
    <property type="entry name" value="Nucleic acid-binding proteins"/>
    <property type="match status" value="1"/>
</dbReference>
<accession>A0A5C6RYP0</accession>